<sequence>IATYPSFHLSQATWQAVFMVVVQPMAIWTVYAPKSLGEYCTVHELSQSWDEGTIIEDVGRFPLIQIIDEKWGNLKNKQTGTGGKFPLWRPQNDDQACTWWSKYFFFITHIQKSIAEGKSSDAAIAYFEDIRVVSQPDTVNALHRSMQPKHTKKKEHELEKGMDIPAS</sequence>
<dbReference type="EMBL" id="KZ293736">
    <property type="protein sequence ID" value="PBK81044.1"/>
    <property type="molecule type" value="Genomic_DNA"/>
</dbReference>
<proteinExistence type="predicted"/>
<reference evidence="3" key="1">
    <citation type="journal article" date="2017" name="Nat. Ecol. Evol.">
        <title>Genome expansion and lineage-specific genetic innovations in the forest pathogenic fungi Armillaria.</title>
        <authorList>
            <person name="Sipos G."/>
            <person name="Prasanna A.N."/>
            <person name="Walter M.C."/>
            <person name="O'Connor E."/>
            <person name="Balint B."/>
            <person name="Krizsan K."/>
            <person name="Kiss B."/>
            <person name="Hess J."/>
            <person name="Varga T."/>
            <person name="Slot J."/>
            <person name="Riley R."/>
            <person name="Boka B."/>
            <person name="Rigling D."/>
            <person name="Barry K."/>
            <person name="Lee J."/>
            <person name="Mihaltcheva S."/>
            <person name="LaButti K."/>
            <person name="Lipzen A."/>
            <person name="Waldron R."/>
            <person name="Moloney N.M."/>
            <person name="Sperisen C."/>
            <person name="Kredics L."/>
            <person name="Vagvoelgyi C."/>
            <person name="Patrignani A."/>
            <person name="Fitzpatrick D."/>
            <person name="Nagy I."/>
            <person name="Doyle S."/>
            <person name="Anderson J.B."/>
            <person name="Grigoriev I.V."/>
            <person name="Gueldener U."/>
            <person name="Muensterkoetter M."/>
            <person name="Nagy L.G."/>
        </authorList>
    </citation>
    <scope>NUCLEOTIDE SEQUENCE [LARGE SCALE GENOMIC DNA]</scope>
    <source>
        <strain evidence="3">Ar21-2</strain>
    </source>
</reference>
<organism evidence="2 3">
    <name type="scientific">Armillaria gallica</name>
    <name type="common">Bulbous honey fungus</name>
    <name type="synonym">Armillaria bulbosa</name>
    <dbReference type="NCBI Taxonomy" id="47427"/>
    <lineage>
        <taxon>Eukaryota</taxon>
        <taxon>Fungi</taxon>
        <taxon>Dikarya</taxon>
        <taxon>Basidiomycota</taxon>
        <taxon>Agaricomycotina</taxon>
        <taxon>Agaricomycetes</taxon>
        <taxon>Agaricomycetidae</taxon>
        <taxon>Agaricales</taxon>
        <taxon>Marasmiineae</taxon>
        <taxon>Physalacriaceae</taxon>
        <taxon>Armillaria</taxon>
    </lineage>
</organism>
<protein>
    <submittedName>
        <fullName evidence="2">Uncharacterized protein</fullName>
    </submittedName>
</protein>
<feature type="region of interest" description="Disordered" evidence="1">
    <location>
        <begin position="145"/>
        <end position="167"/>
    </location>
</feature>
<evidence type="ECO:0000256" key="1">
    <source>
        <dbReference type="SAM" id="MobiDB-lite"/>
    </source>
</evidence>
<dbReference type="STRING" id="47427.A0A2H3CI69"/>
<feature type="compositionally biased region" description="Basic and acidic residues" evidence="1">
    <location>
        <begin position="154"/>
        <end position="167"/>
    </location>
</feature>
<keyword evidence="3" id="KW-1185">Reference proteome</keyword>
<dbReference type="AlphaFoldDB" id="A0A2H3CI69"/>
<dbReference type="OrthoDB" id="3181539at2759"/>
<evidence type="ECO:0000313" key="2">
    <source>
        <dbReference type="EMBL" id="PBK81044.1"/>
    </source>
</evidence>
<dbReference type="InParanoid" id="A0A2H3CI69"/>
<evidence type="ECO:0000313" key="3">
    <source>
        <dbReference type="Proteomes" id="UP000217790"/>
    </source>
</evidence>
<accession>A0A2H3CI69</accession>
<dbReference type="Proteomes" id="UP000217790">
    <property type="component" value="Unassembled WGS sequence"/>
</dbReference>
<feature type="non-terminal residue" evidence="2">
    <location>
        <position position="1"/>
    </location>
</feature>
<name>A0A2H3CI69_ARMGA</name>
<gene>
    <name evidence="2" type="ORF">ARMGADRAFT_948840</name>
</gene>